<keyword evidence="4" id="KW-1185">Reference proteome</keyword>
<name>A0A1H2TC95_9RHOB</name>
<evidence type="ECO:0000313" key="4">
    <source>
        <dbReference type="Proteomes" id="UP000182944"/>
    </source>
</evidence>
<comment type="similarity">
    <text evidence="2">Belongs to the MlaE permease family.</text>
</comment>
<comment type="subcellular location">
    <subcellularLocation>
        <location evidence="2">Cell inner membrane</location>
        <topology evidence="2">Multi-pass membrane protein</topology>
    </subcellularLocation>
</comment>
<dbReference type="Proteomes" id="UP000182944">
    <property type="component" value="Unassembled WGS sequence"/>
</dbReference>
<keyword evidence="2" id="KW-1003">Cell membrane</keyword>
<keyword evidence="2" id="KW-0472">Membrane</keyword>
<dbReference type="STRING" id="1545044.SAMN05444276_101909"/>
<comment type="function">
    <text evidence="1">Could be part of an ABC transporter complex.</text>
</comment>
<proteinExistence type="inferred from homology"/>
<dbReference type="PANTHER" id="PTHR30188:SF3">
    <property type="entry name" value="ABC TRANSPORTER PERMEASE"/>
    <property type="match status" value="1"/>
</dbReference>
<feature type="transmembrane region" description="Helical" evidence="2">
    <location>
        <begin position="164"/>
        <end position="185"/>
    </location>
</feature>
<evidence type="ECO:0000313" key="3">
    <source>
        <dbReference type="EMBL" id="SDW41512.1"/>
    </source>
</evidence>
<dbReference type="InterPro" id="IPR030802">
    <property type="entry name" value="Permease_MalE"/>
</dbReference>
<dbReference type="RefSeq" id="WP_231572772.1">
    <property type="nucleotide sequence ID" value="NZ_FNNA01000001.1"/>
</dbReference>
<dbReference type="GO" id="GO:0043190">
    <property type="term" value="C:ATP-binding cassette (ABC) transporter complex"/>
    <property type="evidence" value="ECO:0007669"/>
    <property type="project" value="InterPro"/>
</dbReference>
<dbReference type="Pfam" id="PF02405">
    <property type="entry name" value="MlaE"/>
    <property type="match status" value="1"/>
</dbReference>
<dbReference type="InterPro" id="IPR003453">
    <property type="entry name" value="ABC_MlaE_roteobac"/>
</dbReference>
<feature type="transmembrane region" description="Helical" evidence="2">
    <location>
        <begin position="212"/>
        <end position="236"/>
    </location>
</feature>
<keyword evidence="2" id="KW-0997">Cell inner membrane</keyword>
<dbReference type="AlphaFoldDB" id="A0A1H2TC95"/>
<dbReference type="GO" id="GO:0005548">
    <property type="term" value="F:phospholipid transporter activity"/>
    <property type="evidence" value="ECO:0007669"/>
    <property type="project" value="TreeGrafter"/>
</dbReference>
<keyword evidence="2" id="KW-1133">Transmembrane helix</keyword>
<protein>
    <submittedName>
        <fullName evidence="3">Phospholipid/cholesterol/gamma-HCH transport system permease protein</fullName>
    </submittedName>
</protein>
<feature type="transmembrane region" description="Helical" evidence="2">
    <location>
        <begin position="257"/>
        <end position="290"/>
    </location>
</feature>
<dbReference type="EMBL" id="FNNA01000001">
    <property type="protein sequence ID" value="SDW41512.1"/>
    <property type="molecule type" value="Genomic_DNA"/>
</dbReference>
<feature type="transmembrane region" description="Helical" evidence="2">
    <location>
        <begin position="310"/>
        <end position="330"/>
    </location>
</feature>
<organism evidence="3 4">
    <name type="scientific">Paracoccus sanguinis</name>
    <dbReference type="NCBI Taxonomy" id="1545044"/>
    <lineage>
        <taxon>Bacteria</taxon>
        <taxon>Pseudomonadati</taxon>
        <taxon>Pseudomonadota</taxon>
        <taxon>Alphaproteobacteria</taxon>
        <taxon>Rhodobacterales</taxon>
        <taxon>Paracoccaceae</taxon>
        <taxon>Paracoccus</taxon>
    </lineage>
</organism>
<gene>
    <name evidence="3" type="ORF">SAMN05444276_101909</name>
</gene>
<accession>A0A1H2TC95</accession>
<sequence length="374" mass="38734">MGIEAGPGVGAERDRGPEALEMRRAGDRLALAGPLDLRHLPGADAMEGVATLDLGGLTRLDTAGAWFLHDAQLRGVTLEALPAARQPLLDAVIAAWPAPDPPAPKAAGGWRQPVEAVGRAVAAAAGYLGALAEYLGRFLARLAYGLTHPGSLRVTALVHHSQQVGLAAVPIVVTISFLIGVVIAYQGAWQLRSFGAEIFTVDLVAISVLRELAVLLTAIVVAGRSGAAITAAIGAMKMREEVDAMRVLDISPDDALIVPRVLALVLMMPILALIADIAGLAGGAVMAWLTLDITPMMFVQRVAANTGVNHAATGLAKAPIFGLLIGVIACHAGMQVGGDTESLGRRTSQSVVSAIFAVILADALFSIFFARVGW</sequence>
<evidence type="ECO:0000256" key="2">
    <source>
        <dbReference type="RuleBase" id="RU362044"/>
    </source>
</evidence>
<evidence type="ECO:0000256" key="1">
    <source>
        <dbReference type="ARBA" id="ARBA00003787"/>
    </source>
</evidence>
<dbReference type="NCBIfam" id="TIGR00056">
    <property type="entry name" value="MlaE family lipid ABC transporter permease subunit"/>
    <property type="match status" value="1"/>
</dbReference>
<dbReference type="PANTHER" id="PTHR30188">
    <property type="entry name" value="ABC TRANSPORTER PERMEASE PROTEIN-RELATED"/>
    <property type="match status" value="1"/>
</dbReference>
<feature type="transmembrane region" description="Helical" evidence="2">
    <location>
        <begin position="351"/>
        <end position="370"/>
    </location>
</feature>
<keyword evidence="2" id="KW-0812">Transmembrane</keyword>
<reference evidence="4" key="1">
    <citation type="submission" date="2016-10" db="EMBL/GenBank/DDBJ databases">
        <authorList>
            <person name="Varghese N."/>
            <person name="Submissions S."/>
        </authorList>
    </citation>
    <scope>NUCLEOTIDE SEQUENCE [LARGE SCALE GENOMIC DNA]</scope>
    <source>
        <strain evidence="4">DSM 29303</strain>
    </source>
</reference>